<evidence type="ECO:0000256" key="2">
    <source>
        <dbReference type="ARBA" id="ARBA00006331"/>
    </source>
</evidence>
<feature type="compositionally biased region" description="Pro residues" evidence="7">
    <location>
        <begin position="881"/>
        <end position="895"/>
    </location>
</feature>
<evidence type="ECO:0000256" key="3">
    <source>
        <dbReference type="ARBA" id="ARBA00012485"/>
    </source>
</evidence>
<feature type="compositionally biased region" description="Low complexity" evidence="7">
    <location>
        <begin position="44"/>
        <end position="53"/>
    </location>
</feature>
<evidence type="ECO:0000256" key="7">
    <source>
        <dbReference type="SAM" id="MobiDB-lite"/>
    </source>
</evidence>
<dbReference type="InterPro" id="IPR035983">
    <property type="entry name" value="Hect_E3_ubiquitin_ligase"/>
</dbReference>
<keyword evidence="4" id="KW-0808">Transferase</keyword>
<evidence type="ECO:0000256" key="6">
    <source>
        <dbReference type="PROSITE-ProRule" id="PRU00104"/>
    </source>
</evidence>
<dbReference type="GO" id="GO:0061630">
    <property type="term" value="F:ubiquitin protein ligase activity"/>
    <property type="evidence" value="ECO:0007669"/>
    <property type="project" value="UniProtKB-EC"/>
</dbReference>
<dbReference type="SUPFAM" id="SSF56204">
    <property type="entry name" value="Hect, E3 ligase catalytic domain"/>
    <property type="match status" value="1"/>
</dbReference>
<dbReference type="EC" id="2.3.2.26" evidence="3"/>
<dbReference type="EMBL" id="JARJCM010000386">
    <property type="protein sequence ID" value="KAJ7017705.1"/>
    <property type="molecule type" value="Genomic_DNA"/>
</dbReference>
<dbReference type="SMART" id="SM00119">
    <property type="entry name" value="HECTc"/>
    <property type="match status" value="1"/>
</dbReference>
<keyword evidence="5 6" id="KW-0833">Ubl conjugation pathway</keyword>
<protein>
    <recommendedName>
        <fullName evidence="3">HECT-type E3 ubiquitin transferase</fullName>
        <ecNumber evidence="3">2.3.2.26</ecNumber>
    </recommendedName>
</protein>
<dbReference type="GO" id="GO:0000209">
    <property type="term" value="P:protein polyubiquitination"/>
    <property type="evidence" value="ECO:0007669"/>
    <property type="project" value="TreeGrafter"/>
</dbReference>
<evidence type="ECO:0000256" key="1">
    <source>
        <dbReference type="ARBA" id="ARBA00000885"/>
    </source>
</evidence>
<dbReference type="Pfam" id="PF25579">
    <property type="entry name" value="TPR_TRIP12_N"/>
    <property type="match status" value="1"/>
</dbReference>
<evidence type="ECO:0000256" key="4">
    <source>
        <dbReference type="ARBA" id="ARBA00022679"/>
    </source>
</evidence>
<dbReference type="InterPro" id="IPR057948">
    <property type="entry name" value="TPR_TRIP12_N"/>
</dbReference>
<dbReference type="PANTHER" id="PTHR45670">
    <property type="entry name" value="E3 UBIQUITIN-PROTEIN LIGASE TRIP12"/>
    <property type="match status" value="1"/>
</dbReference>
<feature type="compositionally biased region" description="Low complexity" evidence="7">
    <location>
        <begin position="1197"/>
        <end position="1227"/>
    </location>
</feature>
<dbReference type="PANTHER" id="PTHR45670:SF1">
    <property type="entry name" value="E3 UBIQUITIN-PROTEIN LIGASE HECTD1"/>
    <property type="match status" value="1"/>
</dbReference>
<keyword evidence="10" id="KW-1185">Reference proteome</keyword>
<feature type="compositionally biased region" description="Gly residues" evidence="7">
    <location>
        <begin position="222"/>
        <end position="232"/>
    </location>
</feature>
<feature type="compositionally biased region" description="Low complexity" evidence="7">
    <location>
        <begin position="681"/>
        <end position="693"/>
    </location>
</feature>
<organism evidence="9 10">
    <name type="scientific">Mycena alexandri</name>
    <dbReference type="NCBI Taxonomy" id="1745969"/>
    <lineage>
        <taxon>Eukaryota</taxon>
        <taxon>Fungi</taxon>
        <taxon>Dikarya</taxon>
        <taxon>Basidiomycota</taxon>
        <taxon>Agaricomycotina</taxon>
        <taxon>Agaricomycetes</taxon>
        <taxon>Agaricomycetidae</taxon>
        <taxon>Agaricales</taxon>
        <taxon>Marasmiineae</taxon>
        <taxon>Mycenaceae</taxon>
        <taxon>Mycena</taxon>
    </lineage>
</organism>
<dbReference type="SUPFAM" id="SSF48371">
    <property type="entry name" value="ARM repeat"/>
    <property type="match status" value="1"/>
</dbReference>
<dbReference type="GO" id="GO:0016874">
    <property type="term" value="F:ligase activity"/>
    <property type="evidence" value="ECO:0007669"/>
    <property type="project" value="UniProtKB-KW"/>
</dbReference>
<dbReference type="Pfam" id="PF00632">
    <property type="entry name" value="HECT"/>
    <property type="match status" value="1"/>
</dbReference>
<comment type="caution">
    <text evidence="9">The sequence shown here is derived from an EMBL/GenBank/DDBJ whole genome shotgun (WGS) entry which is preliminary data.</text>
</comment>
<feature type="compositionally biased region" description="Pro residues" evidence="7">
    <location>
        <begin position="1148"/>
        <end position="1161"/>
    </location>
</feature>
<gene>
    <name evidence="9" type="ORF">C8F04DRAFT_425554</name>
</gene>
<sequence>MDFSDNQHNQATSSTSQSIPEVRSSARVKAAKQKAKDKPDDTDPSSSALPSARSKSRRTAKSKAKESPDTTAPRPAKRARRNAPPAQPALTINEPVRDLKGKKRAAPEPNSDEDDEPGPSTKRPRTTSYSLRSSTVKDSSDMPRKTRAAAKGKMAVKNKAMAVAGSSRLEDEDTEMLDAEYKQEEEPEDHPGDAVNNEEEQVHPDDDDDDEDDEDAGEGEGGEGGVPGGAAIPGGLDEATALAIFGDYRQFGSYMLSLSSRLKTMLNNIKTTADPTTRLVTLQELSELLSISTEDTLAGSFQVEQFVRELVKILGGRGNNEDEDDEGDEEPPEQDEDAALAAALAMSGGGGGYQGDDNLEAQVLACRCLANLMEALPGVAHTVVYHGAIPVLCSKLIEISYIDLAEQTLSTMEKISEEFPSSIVREGGLAALLNYLDFFSIAVQRTALQAASNCCRNVSAEHSAQIRGVWPIIRNCLAYSDQRLVEFACLCVIRVIDSYHRASVENLEALVDTDLIRAVNQLLLPAGAPLVAANTYTLLVRALATAARASPKITLALLEADVVDTTYQILTGVLPPAGTAATEQGGASGGQGLGGGLADMAVMENLAHRPKDQVEETLSLISELMPPLPKDGVFDHKGYTEKSLARMVKAKAKAERAAARQATHATLAAAMLIAPAPAPAASSSSTPAAAAPADDTMSGETAVAEPEEGAGTASGSGSAPAPDRFELLRSKPEVVGRFMDLMVPILIDVYAASVITPVRVKTLTGLLKAVSFLDADGLKRVLTFVPVASFASSILSSKDHPTLVIGALQLVDLLLTKVPALYKPTFRREGVFHEIEELAGRNVISAVKPKEKETKEKEKEKEKEKDKEKEKEKEKEASESPAPPDHAELPPPAPPAAASGSAPTIPGFKKLTSLSLEPEDAITLRARVIQFKYLSGDDKDAGDGSFGALQRLVERLGRDESEKDAMEVLYELAELFGAPHSSVSSFELLQSGVVDGLLQFATDGERKLSLARRKELLLDAFAGRRTKVVGSAPTPFATFVKKLQESLTRMESFDVVTVAQGADDSKRSSPSLLARQLRLRLVAGDESDVPRNLHNIVVSIHAIATFQALHDYLRPRVAGLLGGGGSRLSGMLAALAGFTGTAARTPDEAPPQTPIAPPPPAAAAAESSSAGAAASGSTLTRRRSQRLSAKASGGVPDGSVVASDAPVAGSSSDGAAAGSSVEGGPPSNILDSEMAAEFTDDEEVDAEVFDDDVDPDNSIADKTVTLSIAEDGSKVEAQTPDGTRVATPSLKEGQPSPAPRAAAARASYASALKAKPTDWHLEFSMDDQTLPLDLTIYGAMHQHEMRKKTGALPPNLIWQGVYTVKFKKVPGPPPATDDGAEGSSKSRSPSPTLSSLPEDAPHAKILRLLRVLHQLNTLEAERSVFIGEKRNLAESAFVNNKLTAKLTRQLEEPMIVASSCLPDWALDLPQHFPFLFPFATRYNFLQSTSFGYARLILKWQSQQARVQDTSRRDEGIGFLGRLQRQKVRISRKHILESAVKVFELYGSSSSVLEVEYFEEVGTGLGPTLEFYSLVSREFARKDLKIWRDADAAGTSPYVDHPSGLYPAPISPQDIASDGGQKRTHIFRVIGQFVAKAMLDSRIIDLSLNKIFLKIVLGEEVPLTVATLKLVDISLANSLDKIQSIVSATAQAENDKLKRKVAAIETVSIDDLALDFTIPGYDIELRPGGRDIAVTADNVDEYIQEVLDAIIGQGAQLQAKAFREGFSKVFPISDLQAFSADELVLLFGNSDEDWSVETLSEALKADHGFNGESRAIRDLVEILSEYDATTRRNYLQFVTGSPKLPIGGFRGLNPPLTVVRKPHEAPLTADDYLPSVMTCVNYLKLPEYSSKGIMREKLRVAIQEGMGSFHLS</sequence>
<evidence type="ECO:0000313" key="9">
    <source>
        <dbReference type="EMBL" id="KAJ7017705.1"/>
    </source>
</evidence>
<evidence type="ECO:0000259" key="8">
    <source>
        <dbReference type="PROSITE" id="PS50237"/>
    </source>
</evidence>
<name>A0AAD6WM92_9AGAR</name>
<reference evidence="9" key="1">
    <citation type="submission" date="2023-03" db="EMBL/GenBank/DDBJ databases">
        <title>Massive genome expansion in bonnet fungi (Mycena s.s.) driven by repeated elements and novel gene families across ecological guilds.</title>
        <authorList>
            <consortium name="Lawrence Berkeley National Laboratory"/>
            <person name="Harder C.B."/>
            <person name="Miyauchi S."/>
            <person name="Viragh M."/>
            <person name="Kuo A."/>
            <person name="Thoen E."/>
            <person name="Andreopoulos B."/>
            <person name="Lu D."/>
            <person name="Skrede I."/>
            <person name="Drula E."/>
            <person name="Henrissat B."/>
            <person name="Morin E."/>
            <person name="Kohler A."/>
            <person name="Barry K."/>
            <person name="LaButti K."/>
            <person name="Morin E."/>
            <person name="Salamov A."/>
            <person name="Lipzen A."/>
            <person name="Mereny Z."/>
            <person name="Hegedus B."/>
            <person name="Baldrian P."/>
            <person name="Stursova M."/>
            <person name="Weitz H."/>
            <person name="Taylor A."/>
            <person name="Grigoriev I.V."/>
            <person name="Nagy L.G."/>
            <person name="Martin F."/>
            <person name="Kauserud H."/>
        </authorList>
    </citation>
    <scope>NUCLEOTIDE SEQUENCE</scope>
    <source>
        <strain evidence="9">CBHHK200</strain>
    </source>
</reference>
<feature type="compositionally biased region" description="Low complexity" evidence="7">
    <location>
        <begin position="709"/>
        <end position="722"/>
    </location>
</feature>
<feature type="compositionally biased region" description="Basic and acidic residues" evidence="7">
    <location>
        <begin position="849"/>
        <end position="878"/>
    </location>
</feature>
<dbReference type="Proteomes" id="UP001218188">
    <property type="component" value="Unassembled WGS sequence"/>
</dbReference>
<feature type="region of interest" description="Disordered" evidence="7">
    <location>
        <begin position="1142"/>
        <end position="1231"/>
    </location>
</feature>
<dbReference type="InterPro" id="IPR045322">
    <property type="entry name" value="HECTD1/TRIP12-like"/>
</dbReference>
<feature type="active site" description="Glycyl thioester intermediate" evidence="6">
    <location>
        <position position="1878"/>
    </location>
</feature>
<feature type="region of interest" description="Disordered" evidence="7">
    <location>
        <begin position="1369"/>
        <end position="1398"/>
    </location>
</feature>
<feature type="domain" description="HECT" evidence="8">
    <location>
        <begin position="1565"/>
        <end position="1911"/>
    </location>
</feature>
<dbReference type="Gene3D" id="1.25.10.10">
    <property type="entry name" value="Leucine-rich Repeat Variant"/>
    <property type="match status" value="1"/>
</dbReference>
<dbReference type="GO" id="GO:0043161">
    <property type="term" value="P:proteasome-mediated ubiquitin-dependent protein catabolic process"/>
    <property type="evidence" value="ECO:0007669"/>
    <property type="project" value="TreeGrafter"/>
</dbReference>
<feature type="region of interest" description="Disordered" evidence="7">
    <location>
        <begin position="681"/>
        <end position="723"/>
    </location>
</feature>
<feature type="region of interest" description="Disordered" evidence="7">
    <location>
        <begin position="849"/>
        <end position="904"/>
    </location>
</feature>
<feature type="compositionally biased region" description="Low complexity" evidence="7">
    <location>
        <begin position="1162"/>
        <end position="1179"/>
    </location>
</feature>
<dbReference type="FunFam" id="3.30.2410.10:FF:000005">
    <property type="entry name" value="E3 ubiquitin-protein ligase TRIP12 isoform X1"/>
    <property type="match status" value="1"/>
</dbReference>
<feature type="compositionally biased region" description="Basic and acidic residues" evidence="7">
    <location>
        <begin position="179"/>
        <end position="192"/>
    </location>
</feature>
<feature type="region of interest" description="Disordered" evidence="7">
    <location>
        <begin position="315"/>
        <end position="337"/>
    </location>
</feature>
<dbReference type="Gene3D" id="3.30.2410.10">
    <property type="entry name" value="Hect, E3 ligase catalytic domain"/>
    <property type="match status" value="1"/>
</dbReference>
<dbReference type="PROSITE" id="PS50237">
    <property type="entry name" value="HECT"/>
    <property type="match status" value="1"/>
</dbReference>
<feature type="compositionally biased region" description="Basic residues" evidence="7">
    <location>
        <begin position="145"/>
        <end position="156"/>
    </location>
</feature>
<comment type="catalytic activity">
    <reaction evidence="1">
        <text>S-ubiquitinyl-[E2 ubiquitin-conjugating enzyme]-L-cysteine + [acceptor protein]-L-lysine = [E2 ubiquitin-conjugating enzyme]-L-cysteine + N(6)-ubiquitinyl-[acceptor protein]-L-lysine.</text>
        <dbReference type="EC" id="2.3.2.26"/>
    </reaction>
</comment>
<comment type="similarity">
    <text evidence="2">Belongs to the UPL family. K-HECT subfamily.</text>
</comment>
<dbReference type="InterPro" id="IPR000569">
    <property type="entry name" value="HECT_dom"/>
</dbReference>
<feature type="compositionally biased region" description="Polar residues" evidence="7">
    <location>
        <begin position="126"/>
        <end position="137"/>
    </location>
</feature>
<dbReference type="CDD" id="cd00078">
    <property type="entry name" value="HECTc"/>
    <property type="match status" value="1"/>
</dbReference>
<feature type="region of interest" description="Disordered" evidence="7">
    <location>
        <begin position="1270"/>
        <end position="1301"/>
    </location>
</feature>
<proteinExistence type="inferred from homology"/>
<feature type="compositionally biased region" description="Acidic residues" evidence="7">
    <location>
        <begin position="321"/>
        <end position="337"/>
    </location>
</feature>
<accession>A0AAD6WM92</accession>
<feature type="compositionally biased region" description="Polar residues" evidence="7">
    <location>
        <begin position="1"/>
        <end position="19"/>
    </location>
</feature>
<evidence type="ECO:0000313" key="10">
    <source>
        <dbReference type="Proteomes" id="UP001218188"/>
    </source>
</evidence>
<dbReference type="InterPro" id="IPR016024">
    <property type="entry name" value="ARM-type_fold"/>
</dbReference>
<evidence type="ECO:0000256" key="5">
    <source>
        <dbReference type="ARBA" id="ARBA00022786"/>
    </source>
</evidence>
<feature type="region of interest" description="Disordered" evidence="7">
    <location>
        <begin position="1"/>
        <end position="233"/>
    </location>
</feature>
<keyword evidence="9" id="KW-0436">Ligase</keyword>
<dbReference type="GO" id="GO:0016607">
    <property type="term" value="C:nuclear speck"/>
    <property type="evidence" value="ECO:0007669"/>
    <property type="project" value="TreeGrafter"/>
</dbReference>
<feature type="compositionally biased region" description="Acidic residues" evidence="7">
    <location>
        <begin position="205"/>
        <end position="221"/>
    </location>
</feature>
<dbReference type="Gene3D" id="3.90.1750.10">
    <property type="entry name" value="Hect, E3 ligase catalytic domains"/>
    <property type="match status" value="1"/>
</dbReference>
<feature type="compositionally biased region" description="Low complexity" evidence="7">
    <location>
        <begin position="1383"/>
        <end position="1397"/>
    </location>
</feature>
<dbReference type="InterPro" id="IPR011989">
    <property type="entry name" value="ARM-like"/>
</dbReference>